<evidence type="ECO:0000256" key="3">
    <source>
        <dbReference type="ARBA" id="ARBA00011233"/>
    </source>
</evidence>
<evidence type="ECO:0000256" key="2">
    <source>
        <dbReference type="ARBA" id="ARBA00006906"/>
    </source>
</evidence>
<reference evidence="6 7" key="1">
    <citation type="submission" date="2020-04" db="EMBL/GenBank/DDBJ databases">
        <authorList>
            <person name="Doyle D.A."/>
        </authorList>
    </citation>
    <scope>NUCLEOTIDE SEQUENCE [LARGE SCALE GENOMIC DNA]</scope>
    <source>
        <strain evidence="6 7">P21</strain>
    </source>
</reference>
<comment type="similarity">
    <text evidence="2">Belongs to the KHG/KDPG aldolase family.</text>
</comment>
<dbReference type="SUPFAM" id="SSF51569">
    <property type="entry name" value="Aldolase"/>
    <property type="match status" value="1"/>
</dbReference>
<dbReference type="InterPro" id="IPR000887">
    <property type="entry name" value="Aldlse_KDPG_KHG"/>
</dbReference>
<keyword evidence="4" id="KW-0456">Lyase</keyword>
<dbReference type="RefSeq" id="WP_169299775.1">
    <property type="nucleotide sequence ID" value="NZ_JABBNI010000063.1"/>
</dbReference>
<dbReference type="EMBL" id="JABBNI010000063">
    <property type="protein sequence ID" value="NMM65189.1"/>
    <property type="molecule type" value="Genomic_DNA"/>
</dbReference>
<keyword evidence="7" id="KW-1185">Reference proteome</keyword>
<dbReference type="PANTHER" id="PTHR30246">
    <property type="entry name" value="2-KETO-3-DEOXY-6-PHOSPHOGLUCONATE ALDOLASE"/>
    <property type="match status" value="1"/>
</dbReference>
<sequence length="205" mass="22209">MNIKNFPKVTIILRGYNYSQVRTVMKALSESSIKSVEITMNSTGAIEMISKLSSEFGSHMNIGAGTVTTMEQAEEAIKAGAKFILSPVMFPKEIIDLCKKSSVISVPGVMTPTEIHKSLIDGADILKVFPAISCGTRFFKDVKAPLGDIPLMAVGGVNKENAKEFLDNGADFLGIGSGIFSKEDIVNENLEGLIKSLKDFEEKVR</sequence>
<dbReference type="Pfam" id="PF01081">
    <property type="entry name" value="Aldolase"/>
    <property type="match status" value="1"/>
</dbReference>
<comment type="pathway">
    <text evidence="1">Carbohydrate acid metabolism.</text>
</comment>
<evidence type="ECO:0000256" key="5">
    <source>
        <dbReference type="ARBA" id="ARBA00023277"/>
    </source>
</evidence>
<dbReference type="CDD" id="cd00452">
    <property type="entry name" value="KDPG_aldolase"/>
    <property type="match status" value="1"/>
</dbReference>
<evidence type="ECO:0000256" key="1">
    <source>
        <dbReference type="ARBA" id="ARBA00004761"/>
    </source>
</evidence>
<organism evidence="6 7">
    <name type="scientific">Clostridium muellerianum</name>
    <dbReference type="NCBI Taxonomy" id="2716538"/>
    <lineage>
        <taxon>Bacteria</taxon>
        <taxon>Bacillati</taxon>
        <taxon>Bacillota</taxon>
        <taxon>Clostridia</taxon>
        <taxon>Eubacteriales</taxon>
        <taxon>Clostridiaceae</taxon>
        <taxon>Clostridium</taxon>
    </lineage>
</organism>
<comment type="subunit">
    <text evidence="3">Homotrimer.</text>
</comment>
<evidence type="ECO:0000256" key="4">
    <source>
        <dbReference type="ARBA" id="ARBA00023239"/>
    </source>
</evidence>
<dbReference type="GO" id="GO:0016829">
    <property type="term" value="F:lyase activity"/>
    <property type="evidence" value="ECO:0007669"/>
    <property type="project" value="UniProtKB-KW"/>
</dbReference>
<evidence type="ECO:0000313" key="7">
    <source>
        <dbReference type="Proteomes" id="UP000537131"/>
    </source>
</evidence>
<reference evidence="6 7" key="2">
    <citation type="submission" date="2020-06" db="EMBL/GenBank/DDBJ databases">
        <title>Complete Genome Sequence of Clostridium muelleri sp. nov. P21T, an Acid-Alcohol Producing Acetogen Isolated from Old Hay.</title>
        <authorList>
            <person name="Duncan K.E."/>
            <person name="Tanner R.S."/>
        </authorList>
    </citation>
    <scope>NUCLEOTIDE SEQUENCE [LARGE SCALE GENOMIC DNA]</scope>
    <source>
        <strain evidence="6 7">P21</strain>
    </source>
</reference>
<protein>
    <submittedName>
        <fullName evidence="6">Bifunctional 4-hydroxy-2-oxoglutarate aldolase/2-dehydro-3-deoxy-phosphogluconate aldolase</fullName>
    </submittedName>
</protein>
<proteinExistence type="inferred from homology"/>
<keyword evidence="5" id="KW-0119">Carbohydrate metabolism</keyword>
<gene>
    <name evidence="6" type="ORF">HBE96_21635</name>
</gene>
<accession>A0A7Y0HPM0</accession>
<name>A0A7Y0HPM0_9CLOT</name>
<dbReference type="AlphaFoldDB" id="A0A7Y0HPM0"/>
<comment type="caution">
    <text evidence="6">The sequence shown here is derived from an EMBL/GenBank/DDBJ whole genome shotgun (WGS) entry which is preliminary data.</text>
</comment>
<dbReference type="Gene3D" id="3.20.20.70">
    <property type="entry name" value="Aldolase class I"/>
    <property type="match status" value="1"/>
</dbReference>
<dbReference type="PANTHER" id="PTHR30246:SF1">
    <property type="entry name" value="2-DEHYDRO-3-DEOXY-6-PHOSPHOGALACTONATE ALDOLASE-RELATED"/>
    <property type="match status" value="1"/>
</dbReference>
<dbReference type="Proteomes" id="UP000537131">
    <property type="component" value="Unassembled WGS sequence"/>
</dbReference>
<dbReference type="InterPro" id="IPR013785">
    <property type="entry name" value="Aldolase_TIM"/>
</dbReference>
<evidence type="ECO:0000313" key="6">
    <source>
        <dbReference type="EMBL" id="NMM65189.1"/>
    </source>
</evidence>